<dbReference type="Gene3D" id="3.30.1370.10">
    <property type="entry name" value="K Homology domain, type 1"/>
    <property type="match status" value="1"/>
</dbReference>
<comment type="function">
    <text evidence="20">Necessary for the splicing of pre-mRNA. Has a role in the recognition of the branch site (5'-UACUAAC-3'), the pyrimidine tract and the 3'-splice site at the 3'-end of introns.</text>
</comment>
<evidence type="ECO:0000256" key="13">
    <source>
        <dbReference type="ARBA" id="ARBA00022884"/>
    </source>
</evidence>
<feature type="transmembrane region" description="Helical" evidence="25">
    <location>
        <begin position="110"/>
        <end position="133"/>
    </location>
</feature>
<dbReference type="InterPro" id="IPR032570">
    <property type="entry name" value="SF1-HH"/>
</dbReference>
<evidence type="ECO:0000256" key="2">
    <source>
        <dbReference type="ARBA" id="ARBA00004141"/>
    </source>
</evidence>
<comment type="similarity">
    <text evidence="19">Belongs to the major facilitator superfamily. Allantoate permease family.</text>
</comment>
<feature type="non-terminal residue" evidence="28">
    <location>
        <position position="1026"/>
    </location>
</feature>
<dbReference type="PANTHER" id="PTHR43791:SF10">
    <property type="entry name" value="MAJOR FACILITATOR SUPERFAMILY (MFS) PROFILE DOMAIN-CONTAINING PROTEIN"/>
    <property type="match status" value="1"/>
</dbReference>
<gene>
    <name evidence="28" type="ORF">F53441_714</name>
</gene>
<feature type="compositionally biased region" description="Basic and acidic residues" evidence="24">
    <location>
        <begin position="707"/>
        <end position="717"/>
    </location>
</feature>
<dbReference type="GO" id="GO:0000398">
    <property type="term" value="P:mRNA splicing, via spliceosome"/>
    <property type="evidence" value="ECO:0007669"/>
    <property type="project" value="UniProtKB-ARBA"/>
</dbReference>
<evidence type="ECO:0000259" key="26">
    <source>
        <dbReference type="PROSITE" id="PS50158"/>
    </source>
</evidence>
<evidence type="ECO:0000256" key="8">
    <source>
        <dbReference type="ARBA" id="ARBA00022723"/>
    </source>
</evidence>
<proteinExistence type="inferred from homology"/>
<evidence type="ECO:0000256" key="25">
    <source>
        <dbReference type="SAM" id="Phobius"/>
    </source>
</evidence>
<feature type="transmembrane region" description="Helical" evidence="25">
    <location>
        <begin position="365"/>
        <end position="385"/>
    </location>
</feature>
<keyword evidence="16" id="KW-0325">Glycoprotein</keyword>
<dbReference type="SUPFAM" id="SSF103473">
    <property type="entry name" value="MFS general substrate transporter"/>
    <property type="match status" value="1"/>
</dbReference>
<evidence type="ECO:0000256" key="18">
    <source>
        <dbReference type="ARBA" id="ARBA00023242"/>
    </source>
</evidence>
<dbReference type="OrthoDB" id="10021397at2759"/>
<dbReference type="InterPro" id="IPR055256">
    <property type="entry name" value="KH_1_KHDC4/BBP-like"/>
</dbReference>
<keyword evidence="12" id="KW-0862">Zinc</keyword>
<feature type="transmembrane region" description="Helical" evidence="25">
    <location>
        <begin position="76"/>
        <end position="98"/>
    </location>
</feature>
<keyword evidence="6" id="KW-0507">mRNA processing</keyword>
<evidence type="ECO:0000256" key="21">
    <source>
        <dbReference type="PROSITE-ProRule" id="PRU00047"/>
    </source>
</evidence>
<dbReference type="FunFam" id="4.10.60.10:FF:000030">
    <property type="entry name" value="Branchpoint-bridging protein"/>
    <property type="match status" value="1"/>
</dbReference>
<feature type="compositionally biased region" description="Basic and acidic residues" evidence="24">
    <location>
        <begin position="920"/>
        <end position="929"/>
    </location>
</feature>
<evidence type="ECO:0000256" key="1">
    <source>
        <dbReference type="ARBA" id="ARBA00004123"/>
    </source>
</evidence>
<feature type="region of interest" description="Disordered" evidence="24">
    <location>
        <begin position="865"/>
        <end position="1007"/>
    </location>
</feature>
<dbReference type="InterPro" id="IPR011701">
    <property type="entry name" value="MFS"/>
</dbReference>
<evidence type="ECO:0000256" key="19">
    <source>
        <dbReference type="ARBA" id="ARBA00037968"/>
    </source>
</evidence>
<dbReference type="Gene3D" id="1.20.1250.20">
    <property type="entry name" value="MFS general substrate transporter like domains"/>
    <property type="match status" value="1"/>
</dbReference>
<evidence type="ECO:0000256" key="10">
    <source>
        <dbReference type="ARBA" id="ARBA00022737"/>
    </source>
</evidence>
<dbReference type="Pfam" id="PF16275">
    <property type="entry name" value="SF1-HH"/>
    <property type="match status" value="1"/>
</dbReference>
<dbReference type="FunFam" id="3.30.1370.10:FF:000024">
    <property type="entry name" value="Branchpoint-bridging protein-like protein"/>
    <property type="match status" value="1"/>
</dbReference>
<feature type="compositionally biased region" description="Basic and acidic residues" evidence="24">
    <location>
        <begin position="23"/>
        <end position="32"/>
    </location>
</feature>
<evidence type="ECO:0000256" key="7">
    <source>
        <dbReference type="ARBA" id="ARBA00022692"/>
    </source>
</evidence>
<dbReference type="Pfam" id="PF07690">
    <property type="entry name" value="MFS_1"/>
    <property type="match status" value="1"/>
</dbReference>
<dbReference type="GO" id="GO:0022857">
    <property type="term" value="F:transmembrane transporter activity"/>
    <property type="evidence" value="ECO:0007669"/>
    <property type="project" value="InterPro"/>
</dbReference>
<feature type="region of interest" description="Disordered" evidence="24">
    <location>
        <begin position="1"/>
        <end position="40"/>
    </location>
</feature>
<dbReference type="Proteomes" id="UP000605986">
    <property type="component" value="Unassembled WGS sequence"/>
</dbReference>
<keyword evidence="23" id="KW-0175">Coiled coil</keyword>
<dbReference type="GO" id="GO:0008270">
    <property type="term" value="F:zinc ion binding"/>
    <property type="evidence" value="ECO:0007669"/>
    <property type="project" value="UniProtKB-KW"/>
</dbReference>
<dbReference type="InterPro" id="IPR004087">
    <property type="entry name" value="KH_dom"/>
</dbReference>
<dbReference type="PANTHER" id="PTHR43791">
    <property type="entry name" value="PERMEASE-RELATED"/>
    <property type="match status" value="1"/>
</dbReference>
<dbReference type="InterPro" id="IPR036875">
    <property type="entry name" value="Znf_CCHC_sf"/>
</dbReference>
<feature type="transmembrane region" description="Helical" evidence="25">
    <location>
        <begin position="428"/>
        <end position="449"/>
    </location>
</feature>
<dbReference type="InterPro" id="IPR036259">
    <property type="entry name" value="MFS_trans_sf"/>
</dbReference>
<dbReference type="PROSITE" id="PS50084">
    <property type="entry name" value="KH_TYPE_1"/>
    <property type="match status" value="1"/>
</dbReference>
<keyword evidence="8" id="KW-0479">Metal-binding</keyword>
<feature type="region of interest" description="Disordered" evidence="24">
    <location>
        <begin position="488"/>
        <end position="557"/>
    </location>
</feature>
<feature type="coiled-coil region" evidence="23">
    <location>
        <begin position="732"/>
        <end position="784"/>
    </location>
</feature>
<evidence type="ECO:0000256" key="11">
    <source>
        <dbReference type="ARBA" id="ARBA00022771"/>
    </source>
</evidence>
<feature type="compositionally biased region" description="Gly residues" evidence="24">
    <location>
        <begin position="962"/>
        <end position="974"/>
    </location>
</feature>
<sequence length="1026" mass="111554">MNEQWPPNGRVASSLHDSLPNTSDEHQGDHDPTLPLLNNHRDASADDEALSSQKNIVNSEAAGNVLAKIDRTIIPLLFITYMFNFMDKVILSSAAVFGLREDNHLKDQQYSWVGSVFYLGYLLWTYPTTILVARLPTGKYLTSNTLFWGSVVAFTAAYHNFSGLLVMRFLLGIAEATITPGFMFLTSTWYTRDEMPTRVGIWFSGNSVGGLVASLLAFGVGHIDGTTIRPWRWMYIILGTATFLWAIPLFLFLPDKISKATFLTPEEREIAARRVASSGTGTTERTQWKWDQVRECLVDPKSWFIVGIELFTQIPNGGSQSFANIVVESFGFTNLQSTLINIPYSLLSAGIITGSGYLAGRFRTLNCLLIIGVILPCVIGSAIIYNRGTEPRSFHLFAYFLLSSGSAAMPLNVALVQSNYRGVTKKMTITAMLFITYCVGNMAGPYFFLNLAIACALCLRTYLKWLNERRIEEEGVVGSAGLGGFVREGDDPNGITGSNNIPLGKRRFGGDEEEFDGGDPGADRDLKRGRDPEPRGEADGPRRRKKRNRWGDASENKAAGLMGLPTAILSNMTSEQLEAYTLHLRIEEISQKLRIDDVVPADGDRSPSPAPQYDNHGRRINTREYRYRKRLEDERHKLIEKAMKTIPNYHPPQDYRRPTKTQEKVYVPVNDYPEINFIGLLIGPRGNTLKKMEGDSGAKIAIRGKGSVKEGKGRSDAAHASNQEEDLHCLIMADTEEKVNKAKKLIHNVIETAASIPEGQNELKRNQLRELAALNGTLRDDENQACQNCGKIGHRKYDCPEKQNYTASIICRVCGNAGHMARDCPDRQRGASWRNNDAAAAGRPAAGRIGSGDAVDREYEQLMQELGGGSSGPPARIEAGPGSQGNGDAKPWQRGPTGGPAPWRSRNQDSNEGGSAAPWARDRGGRNQDHQGGNGGDSYYGQAYGGGASGAAAPWQQQAPGTQGGYAGYPGYGAYGAAPGMGAPPGLGAPGGAPPPPPGAPPGLGDINAFIQQYAGAAPPPPPPSG</sequence>
<dbReference type="SMART" id="SM00343">
    <property type="entry name" value="ZnF_C2HC"/>
    <property type="match status" value="2"/>
</dbReference>
<feature type="domain" description="CCHC-type" evidence="26">
    <location>
        <begin position="811"/>
        <end position="826"/>
    </location>
</feature>
<comment type="caution">
    <text evidence="28">The sequence shown here is derived from an EMBL/GenBank/DDBJ whole genome shotgun (WGS) entry which is preliminary data.</text>
</comment>
<keyword evidence="15 25" id="KW-0472">Membrane</keyword>
<evidence type="ECO:0000256" key="20">
    <source>
        <dbReference type="ARBA" id="ARBA00053279"/>
    </source>
</evidence>
<keyword evidence="14 25" id="KW-1133">Transmembrane helix</keyword>
<name>A0A8H4KXB3_9HYPO</name>
<dbReference type="FunFam" id="1.20.1250.20:FF:000064">
    <property type="entry name" value="MFS allantoate transporter"/>
    <property type="match status" value="1"/>
</dbReference>
<dbReference type="PROSITE" id="PS50850">
    <property type="entry name" value="MFS"/>
    <property type="match status" value="1"/>
</dbReference>
<keyword evidence="7 25" id="KW-0812">Transmembrane</keyword>
<feature type="transmembrane region" description="Helical" evidence="25">
    <location>
        <begin position="165"/>
        <end position="187"/>
    </location>
</feature>
<evidence type="ECO:0000256" key="17">
    <source>
        <dbReference type="ARBA" id="ARBA00023187"/>
    </source>
</evidence>
<dbReference type="SUPFAM" id="SSF54791">
    <property type="entry name" value="Eukaryotic type KH-domain (KH-domain type I)"/>
    <property type="match status" value="1"/>
</dbReference>
<feature type="transmembrane region" description="Helical" evidence="25">
    <location>
        <begin position="140"/>
        <end position="159"/>
    </location>
</feature>
<evidence type="ECO:0000256" key="5">
    <source>
        <dbReference type="ARBA" id="ARBA00022448"/>
    </source>
</evidence>
<feature type="transmembrane region" description="Helical" evidence="25">
    <location>
        <begin position="397"/>
        <end position="416"/>
    </location>
</feature>
<evidence type="ECO:0000256" key="4">
    <source>
        <dbReference type="ARBA" id="ARBA00017984"/>
    </source>
</evidence>
<evidence type="ECO:0000256" key="9">
    <source>
        <dbReference type="ARBA" id="ARBA00022728"/>
    </source>
</evidence>
<dbReference type="InterPro" id="IPR036612">
    <property type="entry name" value="KH_dom_type_1_sf"/>
</dbReference>
<keyword evidence="10" id="KW-0677">Repeat</keyword>
<dbReference type="Gene3D" id="4.10.60.10">
    <property type="entry name" value="Zinc finger, CCHC-type"/>
    <property type="match status" value="1"/>
</dbReference>
<evidence type="ECO:0000256" key="24">
    <source>
        <dbReference type="SAM" id="MobiDB-lite"/>
    </source>
</evidence>
<dbReference type="SUPFAM" id="SSF57756">
    <property type="entry name" value="Retrovirus zinc finger-like domains"/>
    <property type="match status" value="1"/>
</dbReference>
<keyword evidence="29" id="KW-1185">Reference proteome</keyword>
<dbReference type="GO" id="GO:0016020">
    <property type="term" value="C:membrane"/>
    <property type="evidence" value="ECO:0007669"/>
    <property type="project" value="UniProtKB-SubCell"/>
</dbReference>
<feature type="domain" description="CCHC-type" evidence="26">
    <location>
        <begin position="786"/>
        <end position="801"/>
    </location>
</feature>
<evidence type="ECO:0000313" key="29">
    <source>
        <dbReference type="Proteomes" id="UP000605986"/>
    </source>
</evidence>
<dbReference type="GO" id="GO:0005829">
    <property type="term" value="C:cytosol"/>
    <property type="evidence" value="ECO:0007669"/>
    <property type="project" value="UniProtKB-ARBA"/>
</dbReference>
<dbReference type="InterPro" id="IPR047086">
    <property type="entry name" value="SF1-HH_sf"/>
</dbReference>
<dbReference type="InterPro" id="IPR001878">
    <property type="entry name" value="Znf_CCHC"/>
</dbReference>
<organism evidence="28 29">
    <name type="scientific">Fusarium austroafricanum</name>
    <dbReference type="NCBI Taxonomy" id="2364996"/>
    <lineage>
        <taxon>Eukaryota</taxon>
        <taxon>Fungi</taxon>
        <taxon>Dikarya</taxon>
        <taxon>Ascomycota</taxon>
        <taxon>Pezizomycotina</taxon>
        <taxon>Sordariomycetes</taxon>
        <taxon>Hypocreomycetidae</taxon>
        <taxon>Hypocreales</taxon>
        <taxon>Nectriaceae</taxon>
        <taxon>Fusarium</taxon>
        <taxon>Fusarium concolor species complex</taxon>
    </lineage>
</organism>
<evidence type="ECO:0000256" key="12">
    <source>
        <dbReference type="ARBA" id="ARBA00022833"/>
    </source>
</evidence>
<comment type="similarity">
    <text evidence="3">Belongs to the BBP/SF1 family.</text>
</comment>
<evidence type="ECO:0000256" key="15">
    <source>
        <dbReference type="ARBA" id="ARBA00023136"/>
    </source>
</evidence>
<dbReference type="Gene3D" id="6.10.140.1790">
    <property type="match status" value="1"/>
</dbReference>
<dbReference type="CDD" id="cd02395">
    <property type="entry name" value="KH-I_BBP"/>
    <property type="match status" value="1"/>
</dbReference>
<evidence type="ECO:0000256" key="6">
    <source>
        <dbReference type="ARBA" id="ARBA00022664"/>
    </source>
</evidence>
<feature type="domain" description="Major facilitator superfamily (MFS) profile" evidence="27">
    <location>
        <begin position="73"/>
        <end position="470"/>
    </location>
</feature>
<evidence type="ECO:0000256" key="3">
    <source>
        <dbReference type="ARBA" id="ARBA00010382"/>
    </source>
</evidence>
<keyword evidence="9" id="KW-0747">Spliceosome</keyword>
<dbReference type="Pfam" id="PF22675">
    <property type="entry name" value="KH-I_KHDC4-BBP"/>
    <property type="match status" value="1"/>
</dbReference>
<dbReference type="Pfam" id="PF00098">
    <property type="entry name" value="zf-CCHC"/>
    <property type="match status" value="2"/>
</dbReference>
<feature type="transmembrane region" description="Helical" evidence="25">
    <location>
        <begin position="233"/>
        <end position="253"/>
    </location>
</feature>
<keyword evidence="11 21" id="KW-0863">Zinc-finger</keyword>
<feature type="compositionally biased region" description="Basic and acidic residues" evidence="24">
    <location>
        <begin position="521"/>
        <end position="541"/>
    </location>
</feature>
<dbReference type="GO" id="GO:0000243">
    <property type="term" value="C:commitment complex"/>
    <property type="evidence" value="ECO:0007669"/>
    <property type="project" value="UniProtKB-ARBA"/>
</dbReference>
<keyword evidence="13 22" id="KW-0694">RNA-binding</keyword>
<reference evidence="28" key="1">
    <citation type="submission" date="2020-01" db="EMBL/GenBank/DDBJ databases">
        <title>Identification and distribution of gene clusters putatively required for synthesis of sphingolipid metabolism inhibitors in phylogenetically diverse species of the filamentous fungus Fusarium.</title>
        <authorList>
            <person name="Kim H.-S."/>
            <person name="Busman M."/>
            <person name="Brown D.W."/>
            <person name="Divon H."/>
            <person name="Uhlig S."/>
            <person name="Proctor R.H."/>
        </authorList>
    </citation>
    <scope>NUCLEOTIDE SEQUENCE</scope>
    <source>
        <strain evidence="28">NRRL 53441</strain>
    </source>
</reference>
<keyword evidence="18" id="KW-0539">Nucleus</keyword>
<evidence type="ECO:0000259" key="27">
    <source>
        <dbReference type="PROSITE" id="PS50850"/>
    </source>
</evidence>
<dbReference type="AlphaFoldDB" id="A0A8H4KXB3"/>
<protein>
    <recommendedName>
        <fullName evidence="4">Branchpoint-bridging protein</fullName>
    </recommendedName>
</protein>
<accession>A0A8H4KXB3</accession>
<feature type="compositionally biased region" description="Gly residues" evidence="24">
    <location>
        <begin position="932"/>
        <end position="949"/>
    </location>
</feature>
<evidence type="ECO:0000256" key="16">
    <source>
        <dbReference type="ARBA" id="ARBA00023180"/>
    </source>
</evidence>
<dbReference type="SMART" id="SM00322">
    <property type="entry name" value="KH"/>
    <property type="match status" value="1"/>
</dbReference>
<dbReference type="EMBL" id="JAADJG010000026">
    <property type="protein sequence ID" value="KAF4457384.1"/>
    <property type="molecule type" value="Genomic_DNA"/>
</dbReference>
<feature type="compositionally biased region" description="Low complexity" evidence="24">
    <location>
        <begin position="950"/>
        <end position="961"/>
    </location>
</feature>
<comment type="subcellular location">
    <subcellularLocation>
        <location evidence="2">Membrane</location>
        <topology evidence="2">Multi-pass membrane protein</topology>
    </subcellularLocation>
    <subcellularLocation>
        <location evidence="1">Nucleus</location>
    </subcellularLocation>
</comment>
<evidence type="ECO:0000313" key="28">
    <source>
        <dbReference type="EMBL" id="KAF4457384.1"/>
    </source>
</evidence>
<keyword evidence="17" id="KW-0508">mRNA splicing</keyword>
<feature type="compositionally biased region" description="Pro residues" evidence="24">
    <location>
        <begin position="992"/>
        <end position="1001"/>
    </location>
</feature>
<dbReference type="GO" id="GO:0003723">
    <property type="term" value="F:RNA binding"/>
    <property type="evidence" value="ECO:0007669"/>
    <property type="project" value="UniProtKB-UniRule"/>
</dbReference>
<dbReference type="PROSITE" id="PS50158">
    <property type="entry name" value="ZF_CCHC"/>
    <property type="match status" value="2"/>
</dbReference>
<evidence type="ECO:0000256" key="14">
    <source>
        <dbReference type="ARBA" id="ARBA00022989"/>
    </source>
</evidence>
<feature type="transmembrane region" description="Helical" evidence="25">
    <location>
        <begin position="199"/>
        <end position="221"/>
    </location>
</feature>
<feature type="region of interest" description="Disordered" evidence="24">
    <location>
        <begin position="702"/>
        <end position="721"/>
    </location>
</feature>
<keyword evidence="5" id="KW-0813">Transport</keyword>
<evidence type="ECO:0000256" key="23">
    <source>
        <dbReference type="SAM" id="Coils"/>
    </source>
</evidence>
<evidence type="ECO:0000256" key="22">
    <source>
        <dbReference type="PROSITE-ProRule" id="PRU00117"/>
    </source>
</evidence>
<dbReference type="InterPro" id="IPR020846">
    <property type="entry name" value="MFS_dom"/>
</dbReference>